<feature type="transmembrane region" description="Helical" evidence="1">
    <location>
        <begin position="142"/>
        <end position="160"/>
    </location>
</feature>
<feature type="transmembrane region" description="Helical" evidence="1">
    <location>
        <begin position="350"/>
        <end position="367"/>
    </location>
</feature>
<evidence type="ECO:0000313" key="5">
    <source>
        <dbReference type="EMBL" id="NJR78388.1"/>
    </source>
</evidence>
<evidence type="ECO:0000259" key="3">
    <source>
        <dbReference type="Pfam" id="PF13231"/>
    </source>
</evidence>
<feature type="transmembrane region" description="Helical" evidence="1">
    <location>
        <begin position="318"/>
        <end position="338"/>
    </location>
</feature>
<reference evidence="5 6" key="1">
    <citation type="submission" date="2020-03" db="EMBL/GenBank/DDBJ databases">
        <authorList>
            <person name="Wang L."/>
            <person name="He N."/>
            <person name="Li Y."/>
            <person name="Fang Y."/>
            <person name="Zhang F."/>
        </authorList>
    </citation>
    <scope>NUCLEOTIDE SEQUENCE [LARGE SCALE GENOMIC DNA]</scope>
    <source>
        <strain evidence="5 6">36D10-4-7</strain>
    </source>
</reference>
<dbReference type="InterPro" id="IPR032421">
    <property type="entry name" value="PMT_4TMC"/>
</dbReference>
<organism evidence="5 6">
    <name type="scientific">Sphingomonas corticis</name>
    <dbReference type="NCBI Taxonomy" id="2722791"/>
    <lineage>
        <taxon>Bacteria</taxon>
        <taxon>Pseudomonadati</taxon>
        <taxon>Pseudomonadota</taxon>
        <taxon>Alphaproteobacteria</taxon>
        <taxon>Sphingomonadales</taxon>
        <taxon>Sphingomonadaceae</taxon>
        <taxon>Sphingomonas</taxon>
    </lineage>
</organism>
<accession>A0ABX1CKE5</accession>
<sequence>MAPLCPAGGGVTRGRTVGPAARLDPEPPLAHKPHVSETIRKPWLVALLLAVAAEAIFLVRLSVPHMPVFDEVHYLPAARAMLALSGPANVEHPPLGKELIAIGIALFGDTPFAWRFMSTLAGSATVAGVFALAHLLTGRMRAGLVAAACALLGFTVYVQARIAMLDTFMVAFLTWAIVVLGWSMRRRGRSAWIAGAVLLGLATACKWAAAPYVAFAAAAFVHLKREDARRWSDLRIVPALALLGGVSVLTYFATFLPAFFYAQDAVTLKSLLPLQWDMYLRQRQVLPHHTYQSPWWTWPLLLRPIWYLYEPADGAQRGILLIGNPVVMYGGLAAVAALYHGWVKTGAARLLAPALLFTLAVAQFAVIPKSLGFYYYFYPASVFLCVAIAVAFDRWRARPWDEAFLLAAFALTLYFLPVLSGQALTDAGAFRRWTWFPGWV</sequence>
<feature type="transmembrane region" description="Helical" evidence="1">
    <location>
        <begin position="373"/>
        <end position="392"/>
    </location>
</feature>
<dbReference type="PANTHER" id="PTHR10050:SF53">
    <property type="entry name" value="CHROMOSOME UNDETERMINED SCAFFOLD_67, WHOLE GENOME SHOTGUN SEQUENCE"/>
    <property type="match status" value="1"/>
</dbReference>
<dbReference type="InterPro" id="IPR027005">
    <property type="entry name" value="PMT-like"/>
</dbReference>
<keyword evidence="6" id="KW-1185">Reference proteome</keyword>
<feature type="domain" description="Protein O-mannosyl-transferase C-terminal four TM" evidence="4">
    <location>
        <begin position="268"/>
        <end position="338"/>
    </location>
</feature>
<gene>
    <name evidence="5" type="ORF">HBH26_07115</name>
</gene>
<comment type="similarity">
    <text evidence="1">Belongs to the glycosyltransferase 39 family.</text>
</comment>
<comment type="function">
    <text evidence="1">Protein O-mannosyltransferase that catalyzes the transfer of a single mannose residue from a polyprenol phospho-mannosyl lipidic donor to the hydroxyl group of selected serine and threonine residues in acceptor proteins.</text>
</comment>
<feature type="transmembrane region" description="Helical" evidence="1">
    <location>
        <begin position="167"/>
        <end position="185"/>
    </location>
</feature>
<dbReference type="Pfam" id="PF16192">
    <property type="entry name" value="PMT_4TMC"/>
    <property type="match status" value="1"/>
</dbReference>
<dbReference type="EC" id="2.4.1.-" evidence="1"/>
<keyword evidence="1" id="KW-0472">Membrane</keyword>
<keyword evidence="1" id="KW-0328">Glycosyltransferase</keyword>
<keyword evidence="1" id="KW-1133">Transmembrane helix</keyword>
<dbReference type="InterPro" id="IPR038731">
    <property type="entry name" value="RgtA/B/C-like"/>
</dbReference>
<keyword evidence="1" id="KW-0808">Transferase</keyword>
<comment type="caution">
    <text evidence="5">The sequence shown here is derived from an EMBL/GenBank/DDBJ whole genome shotgun (WGS) entry which is preliminary data.</text>
</comment>
<feature type="transmembrane region" description="Helical" evidence="1">
    <location>
        <begin position="191"/>
        <end position="215"/>
    </location>
</feature>
<evidence type="ECO:0000256" key="2">
    <source>
        <dbReference type="SAM" id="MobiDB-lite"/>
    </source>
</evidence>
<evidence type="ECO:0000256" key="1">
    <source>
        <dbReference type="RuleBase" id="RU367007"/>
    </source>
</evidence>
<feature type="domain" description="Glycosyltransferase RgtA/B/C/D-like" evidence="3">
    <location>
        <begin position="92"/>
        <end position="249"/>
    </location>
</feature>
<dbReference type="PANTHER" id="PTHR10050">
    <property type="entry name" value="DOLICHYL-PHOSPHATE-MANNOSE--PROTEIN MANNOSYLTRANSFERASE"/>
    <property type="match status" value="1"/>
</dbReference>
<dbReference type="Proteomes" id="UP000732399">
    <property type="component" value="Unassembled WGS sequence"/>
</dbReference>
<keyword evidence="1" id="KW-0812">Transmembrane</keyword>
<name>A0ABX1CKE5_9SPHN</name>
<dbReference type="EMBL" id="JAAVJH010000003">
    <property type="protein sequence ID" value="NJR78388.1"/>
    <property type="molecule type" value="Genomic_DNA"/>
</dbReference>
<protein>
    <recommendedName>
        <fullName evidence="1">Polyprenol-phosphate-mannose--protein mannosyltransferase</fullName>
        <ecNumber evidence="1">2.4.1.-</ecNumber>
    </recommendedName>
</protein>
<comment type="subcellular location">
    <subcellularLocation>
        <location evidence="1">Cell membrane</location>
    </subcellularLocation>
</comment>
<keyword evidence="1" id="KW-1003">Cell membrane</keyword>
<comment type="pathway">
    <text evidence="1">Protein modification; protein glycosylation.</text>
</comment>
<evidence type="ECO:0000259" key="4">
    <source>
        <dbReference type="Pfam" id="PF16192"/>
    </source>
</evidence>
<proteinExistence type="inferred from homology"/>
<feature type="transmembrane region" description="Helical" evidence="1">
    <location>
        <begin position="116"/>
        <end position="136"/>
    </location>
</feature>
<dbReference type="Pfam" id="PF13231">
    <property type="entry name" value="PMT_2"/>
    <property type="match status" value="1"/>
</dbReference>
<feature type="transmembrane region" description="Helical" evidence="1">
    <location>
        <begin position="43"/>
        <end position="63"/>
    </location>
</feature>
<evidence type="ECO:0000313" key="6">
    <source>
        <dbReference type="Proteomes" id="UP000732399"/>
    </source>
</evidence>
<feature type="region of interest" description="Disordered" evidence="2">
    <location>
        <begin position="1"/>
        <end position="31"/>
    </location>
</feature>
<feature type="transmembrane region" description="Helical" evidence="1">
    <location>
        <begin position="236"/>
        <end position="262"/>
    </location>
</feature>
<feature type="transmembrane region" description="Helical" evidence="1">
    <location>
        <begin position="404"/>
        <end position="424"/>
    </location>
</feature>